<organism evidence="1 2">
    <name type="scientific">Ignicoccus pacificus DSM 13166</name>
    <dbReference type="NCBI Taxonomy" id="940294"/>
    <lineage>
        <taxon>Archaea</taxon>
        <taxon>Thermoproteota</taxon>
        <taxon>Thermoprotei</taxon>
        <taxon>Desulfurococcales</taxon>
        <taxon>Desulfurococcaceae</taxon>
        <taxon>Ignicoccus</taxon>
    </lineage>
</organism>
<reference evidence="1" key="1">
    <citation type="submission" date="2013-11" db="EMBL/GenBank/DDBJ databases">
        <title>Comparative genomics of Ignicoccus.</title>
        <authorList>
            <person name="Podar M."/>
        </authorList>
    </citation>
    <scope>NUCLEOTIDE SEQUENCE</scope>
    <source>
        <strain evidence="1">DSM 13166</strain>
    </source>
</reference>
<evidence type="ECO:0000313" key="2">
    <source>
        <dbReference type="Proteomes" id="UP001063698"/>
    </source>
</evidence>
<gene>
    <name evidence="1" type="ORF">IPA_08415</name>
</gene>
<accession>A0A977KBZ4</accession>
<sequence>MIPLKELRRALEELGADGITAFEAAEESVTYGTNCFEIVLSERPYAGIRFQYDQYSESVRPLILRIHIKKKEFNVPKELVESLLPALVSAEEDEEWMSIALRLPKEDDPRKLIESAMEVVKTFNLRIGGSESKIYGYVPVDCGPYLEYALKNQ</sequence>
<proteinExistence type="predicted"/>
<name>A0A977KBZ4_9CREN</name>
<dbReference type="Proteomes" id="UP001063698">
    <property type="component" value="Chromosome"/>
</dbReference>
<keyword evidence="2" id="KW-1185">Reference proteome</keyword>
<dbReference type="AlphaFoldDB" id="A0A977KBZ4"/>
<dbReference type="EMBL" id="CP006868">
    <property type="protein sequence ID" value="UXD22808.1"/>
    <property type="molecule type" value="Genomic_DNA"/>
</dbReference>
<protein>
    <submittedName>
        <fullName evidence="1">Uncharacterized protein</fullName>
    </submittedName>
</protein>
<evidence type="ECO:0000313" key="1">
    <source>
        <dbReference type="EMBL" id="UXD22808.1"/>
    </source>
</evidence>
<dbReference type="KEGG" id="ipc:IPA_08415"/>